<keyword evidence="1" id="KW-0732">Signal</keyword>
<proteinExistence type="predicted"/>
<reference evidence="2" key="1">
    <citation type="journal article" date="2023" name="Mol. Phylogenet. Evol.">
        <title>Genome-scale phylogeny and comparative genomics of the fungal order Sordariales.</title>
        <authorList>
            <person name="Hensen N."/>
            <person name="Bonometti L."/>
            <person name="Westerberg I."/>
            <person name="Brannstrom I.O."/>
            <person name="Guillou S."/>
            <person name="Cros-Aarteil S."/>
            <person name="Calhoun S."/>
            <person name="Haridas S."/>
            <person name="Kuo A."/>
            <person name="Mondo S."/>
            <person name="Pangilinan J."/>
            <person name="Riley R."/>
            <person name="LaButti K."/>
            <person name="Andreopoulos B."/>
            <person name="Lipzen A."/>
            <person name="Chen C."/>
            <person name="Yan M."/>
            <person name="Daum C."/>
            <person name="Ng V."/>
            <person name="Clum A."/>
            <person name="Steindorff A."/>
            <person name="Ohm R.A."/>
            <person name="Martin F."/>
            <person name="Silar P."/>
            <person name="Natvig D.O."/>
            <person name="Lalanne C."/>
            <person name="Gautier V."/>
            <person name="Ament-Velasquez S.L."/>
            <person name="Kruys A."/>
            <person name="Hutchinson M.I."/>
            <person name="Powell A.J."/>
            <person name="Barry K."/>
            <person name="Miller A.N."/>
            <person name="Grigoriev I.V."/>
            <person name="Debuchy R."/>
            <person name="Gladieux P."/>
            <person name="Hiltunen Thoren M."/>
            <person name="Johannesson H."/>
        </authorList>
    </citation>
    <scope>NUCLEOTIDE SEQUENCE</scope>
    <source>
        <strain evidence="2">CBS 314.62</strain>
    </source>
</reference>
<keyword evidence="3" id="KW-1185">Reference proteome</keyword>
<evidence type="ECO:0008006" key="4">
    <source>
        <dbReference type="Google" id="ProtNLM"/>
    </source>
</evidence>
<protein>
    <recommendedName>
        <fullName evidence="4">Secreted protein</fullName>
    </recommendedName>
</protein>
<dbReference type="EMBL" id="JAULSO010000003">
    <property type="protein sequence ID" value="KAK3684807.1"/>
    <property type="molecule type" value="Genomic_DNA"/>
</dbReference>
<evidence type="ECO:0000313" key="2">
    <source>
        <dbReference type="EMBL" id="KAK3684807.1"/>
    </source>
</evidence>
<accession>A0AAE0X4F5</accession>
<sequence>MFLLLTLTLIFLFAFSGTLWALKHMTNSGCDQAPTGSTLFISSARLTLVRQQPETSSPRFQSPVSAFHWSSNRIDLVAALWSTGATVWLDGKGE</sequence>
<feature type="chain" id="PRO_5041968114" description="Secreted protein" evidence="1">
    <location>
        <begin position="22"/>
        <end position="94"/>
    </location>
</feature>
<name>A0AAE0X4F5_9PEZI</name>
<feature type="signal peptide" evidence="1">
    <location>
        <begin position="1"/>
        <end position="21"/>
    </location>
</feature>
<comment type="caution">
    <text evidence="2">The sequence shown here is derived from an EMBL/GenBank/DDBJ whole genome shotgun (WGS) entry which is preliminary data.</text>
</comment>
<organism evidence="2 3">
    <name type="scientific">Podospora appendiculata</name>
    <dbReference type="NCBI Taxonomy" id="314037"/>
    <lineage>
        <taxon>Eukaryota</taxon>
        <taxon>Fungi</taxon>
        <taxon>Dikarya</taxon>
        <taxon>Ascomycota</taxon>
        <taxon>Pezizomycotina</taxon>
        <taxon>Sordariomycetes</taxon>
        <taxon>Sordariomycetidae</taxon>
        <taxon>Sordariales</taxon>
        <taxon>Podosporaceae</taxon>
        <taxon>Podospora</taxon>
    </lineage>
</organism>
<dbReference type="Proteomes" id="UP001270362">
    <property type="component" value="Unassembled WGS sequence"/>
</dbReference>
<evidence type="ECO:0000313" key="3">
    <source>
        <dbReference type="Proteomes" id="UP001270362"/>
    </source>
</evidence>
<dbReference type="AlphaFoldDB" id="A0AAE0X4F5"/>
<gene>
    <name evidence="2" type="ORF">B0T22DRAFT_464202</name>
</gene>
<reference evidence="2" key="2">
    <citation type="submission" date="2023-06" db="EMBL/GenBank/DDBJ databases">
        <authorList>
            <consortium name="Lawrence Berkeley National Laboratory"/>
            <person name="Haridas S."/>
            <person name="Hensen N."/>
            <person name="Bonometti L."/>
            <person name="Westerberg I."/>
            <person name="Brannstrom I.O."/>
            <person name="Guillou S."/>
            <person name="Cros-Aarteil S."/>
            <person name="Calhoun S."/>
            <person name="Kuo A."/>
            <person name="Mondo S."/>
            <person name="Pangilinan J."/>
            <person name="Riley R."/>
            <person name="Labutti K."/>
            <person name="Andreopoulos B."/>
            <person name="Lipzen A."/>
            <person name="Chen C."/>
            <person name="Yanf M."/>
            <person name="Daum C."/>
            <person name="Ng V."/>
            <person name="Clum A."/>
            <person name="Steindorff A."/>
            <person name="Ohm R."/>
            <person name="Martin F."/>
            <person name="Silar P."/>
            <person name="Natvig D."/>
            <person name="Lalanne C."/>
            <person name="Gautier V."/>
            <person name="Ament-Velasquez S.L."/>
            <person name="Kruys A."/>
            <person name="Hutchinson M.I."/>
            <person name="Powell A.J."/>
            <person name="Barry K."/>
            <person name="Miller A.N."/>
            <person name="Grigoriev I.V."/>
            <person name="Debuchy R."/>
            <person name="Gladieux P."/>
            <person name="Thoren M.H."/>
            <person name="Johannesson H."/>
        </authorList>
    </citation>
    <scope>NUCLEOTIDE SEQUENCE</scope>
    <source>
        <strain evidence="2">CBS 314.62</strain>
    </source>
</reference>
<evidence type="ECO:0000256" key="1">
    <source>
        <dbReference type="SAM" id="SignalP"/>
    </source>
</evidence>